<keyword evidence="11" id="KW-1185">Reference proteome</keyword>
<comment type="pathway">
    <text evidence="9">Glycolipid biosynthesis; KDO(2)-lipid A biosynthesis; KDO(2)-lipid A from CMP-3-deoxy-D-manno-octulosonate and lipid IV(A): step 3/4.</text>
</comment>
<dbReference type="AlphaFoldDB" id="A0AA41WYX5"/>
<dbReference type="HAMAP" id="MF_01942">
    <property type="entry name" value="Lipid_A_LpxL_LpxP"/>
    <property type="match status" value="1"/>
</dbReference>
<dbReference type="CDD" id="cd07984">
    <property type="entry name" value="LPLAT_LABLAT-like"/>
    <property type="match status" value="1"/>
</dbReference>
<keyword evidence="6 9" id="KW-1133">Transmembrane helix</keyword>
<dbReference type="InterPro" id="IPR004960">
    <property type="entry name" value="LipA_acyltrans"/>
</dbReference>
<evidence type="ECO:0000256" key="4">
    <source>
        <dbReference type="ARBA" id="ARBA00022692"/>
    </source>
</evidence>
<comment type="pathway">
    <text evidence="9">Bacterial outer membrane biogenesis; lipopolysaccharide biosynthesis.</text>
</comment>
<feature type="short sequence motif" description="HXXXXD motif" evidence="9">
    <location>
        <begin position="134"/>
        <end position="139"/>
    </location>
</feature>
<keyword evidence="8 9" id="KW-0012">Acyltransferase</keyword>
<dbReference type="GO" id="GO:0005886">
    <property type="term" value="C:plasma membrane"/>
    <property type="evidence" value="ECO:0007669"/>
    <property type="project" value="UniProtKB-SubCell"/>
</dbReference>
<gene>
    <name evidence="9 10" type="primary">lpxL</name>
    <name evidence="10" type="ORF">NLF92_07985</name>
</gene>
<evidence type="ECO:0000256" key="6">
    <source>
        <dbReference type="ARBA" id="ARBA00022989"/>
    </source>
</evidence>
<sequence length="309" mass="35694">MQTVKEPSFTWRFLLPQYWLVWLGLSLLFLITLLPLSILRKLAKVNTYLLHKLAKKRVAIARTNIALAFPDMPADEQVALVNKNIEVAGMALFETAMGWWWPTRRLQPLLEIEGQEHLESILAQGKGAFTMALHNMNAEVSLRLLGLYHPCVAFYRPHNNKLMDYVQYKGRARSNKYLIDKRSSRTLIDALNQGELCIYLPDQDYGKRGSIFVPFFGVEKTATLTACLMFAKRADCIPLMLTTQYTATGYKLKFYPPMPDFADKDDVVALTELNQQIETMVMEQPESYLWMHKRFKTRPEGEPSFYPKK</sequence>
<comment type="subcellular location">
    <subcellularLocation>
        <location evidence="9">Cell inner membrane</location>
        <topology evidence="9">Single-pass membrane protein</topology>
    </subcellularLocation>
</comment>
<evidence type="ECO:0000256" key="9">
    <source>
        <dbReference type="HAMAP-Rule" id="MF_01942"/>
    </source>
</evidence>
<comment type="function">
    <text evidence="9">Catalyzes the transfer of an acyl chain from an acyl-[acyl-carrier-protein] (ACP) to a Kdo(2)-lipid IV(A) to form a Kdo(2)-(acyl)-lipid IV(A).</text>
</comment>
<dbReference type="PANTHER" id="PTHR30606">
    <property type="entry name" value="LIPID A BIOSYNTHESIS LAUROYL ACYLTRANSFERASE"/>
    <property type="match status" value="1"/>
</dbReference>
<keyword evidence="4 9" id="KW-0812">Transmembrane</keyword>
<dbReference type="GO" id="GO:0009103">
    <property type="term" value="P:lipopolysaccharide biosynthetic process"/>
    <property type="evidence" value="ECO:0007669"/>
    <property type="project" value="UniProtKB-UniRule"/>
</dbReference>
<dbReference type="NCBIfam" id="TIGR02207">
    <property type="entry name" value="lipid_A_htrB"/>
    <property type="match status" value="1"/>
</dbReference>
<reference evidence="10" key="1">
    <citation type="submission" date="2022-07" db="EMBL/GenBank/DDBJ databases">
        <title>Characterization of the Novel Bacterium Alteromonas immobilis LMIT006 and Alteromonas gregis LMIT007.</title>
        <authorList>
            <person name="Lin X."/>
        </authorList>
    </citation>
    <scope>NUCLEOTIDE SEQUENCE</scope>
    <source>
        <strain evidence="10">LMIT007</strain>
    </source>
</reference>
<proteinExistence type="inferred from homology"/>
<evidence type="ECO:0000256" key="2">
    <source>
        <dbReference type="ARBA" id="ARBA00022519"/>
    </source>
</evidence>
<dbReference type="Proteomes" id="UP001165413">
    <property type="component" value="Unassembled WGS sequence"/>
</dbReference>
<name>A0AA41WYX5_9ALTE</name>
<organism evidence="10 11">
    <name type="scientific">Opacimonas viscosa</name>
    <dbReference type="NCBI Taxonomy" id="2961944"/>
    <lineage>
        <taxon>Bacteria</taxon>
        <taxon>Pseudomonadati</taxon>
        <taxon>Pseudomonadota</taxon>
        <taxon>Gammaproteobacteria</taxon>
        <taxon>Alteromonadales</taxon>
        <taxon>Alteromonadaceae</taxon>
        <taxon>Opacimonas</taxon>
    </lineage>
</organism>
<accession>A0AA41WYX5</accession>
<dbReference type="GO" id="GO:0009245">
    <property type="term" value="P:lipid A biosynthetic process"/>
    <property type="evidence" value="ECO:0007669"/>
    <property type="project" value="InterPro"/>
</dbReference>
<keyword evidence="3 9" id="KW-0808">Transferase</keyword>
<dbReference type="Pfam" id="PF03279">
    <property type="entry name" value="Lip_A_acyltrans"/>
    <property type="match status" value="1"/>
</dbReference>
<evidence type="ECO:0000313" key="11">
    <source>
        <dbReference type="Proteomes" id="UP001165413"/>
    </source>
</evidence>
<keyword evidence="7 9" id="KW-0472">Membrane</keyword>
<evidence type="ECO:0000256" key="3">
    <source>
        <dbReference type="ARBA" id="ARBA00022679"/>
    </source>
</evidence>
<dbReference type="PIRSF" id="PIRSF026649">
    <property type="entry name" value="MsbB"/>
    <property type="match status" value="1"/>
</dbReference>
<evidence type="ECO:0000256" key="7">
    <source>
        <dbReference type="ARBA" id="ARBA00023136"/>
    </source>
</evidence>
<protein>
    <recommendedName>
        <fullName evidence="9">Lipid A biosynthesis acyltransferase</fullName>
        <ecNumber evidence="9">2.3.1.241</ecNumber>
    </recommendedName>
    <alternativeName>
        <fullName evidence="9">Kdo(2)-lipid IV(A) acyltransferase</fullName>
    </alternativeName>
</protein>
<keyword evidence="1 9" id="KW-1003">Cell membrane</keyword>
<dbReference type="EC" id="2.3.1.241" evidence="9"/>
<dbReference type="GO" id="GO:0036104">
    <property type="term" value="P:Kdo2-lipid A biosynthetic process"/>
    <property type="evidence" value="ECO:0007669"/>
    <property type="project" value="UniProtKB-UniRule"/>
</dbReference>
<dbReference type="RefSeq" id="WP_254100616.1">
    <property type="nucleotide sequence ID" value="NZ_JANATA010000012.1"/>
</dbReference>
<dbReference type="GO" id="GO:0008913">
    <property type="term" value="F:Kdo2-lipid IVA acyltransferase activity"/>
    <property type="evidence" value="ECO:0007669"/>
    <property type="project" value="UniProtKB-EC"/>
</dbReference>
<evidence type="ECO:0000256" key="1">
    <source>
        <dbReference type="ARBA" id="ARBA00022475"/>
    </source>
</evidence>
<comment type="similarity">
    <text evidence="9">Belongs to the LpxL/LpxM/LpxP family.</text>
</comment>
<evidence type="ECO:0000256" key="5">
    <source>
        <dbReference type="ARBA" id="ARBA00022985"/>
    </source>
</evidence>
<keyword evidence="2 9" id="KW-0997">Cell inner membrane</keyword>
<dbReference type="EMBL" id="JANATA010000012">
    <property type="protein sequence ID" value="MCP3428885.1"/>
    <property type="molecule type" value="Genomic_DNA"/>
</dbReference>
<evidence type="ECO:0000313" key="10">
    <source>
        <dbReference type="EMBL" id="MCP3428885.1"/>
    </source>
</evidence>
<evidence type="ECO:0000256" key="8">
    <source>
        <dbReference type="ARBA" id="ARBA00023315"/>
    </source>
</evidence>
<dbReference type="InterPro" id="IPR011920">
    <property type="entry name" value="Lipid_A_LpxL_LpxP"/>
</dbReference>
<keyword evidence="5 9" id="KW-0448">Lipopolysaccharide biosynthesis</keyword>
<feature type="transmembrane region" description="Helical" evidence="9">
    <location>
        <begin position="20"/>
        <end position="39"/>
    </location>
</feature>
<comment type="catalytic activity">
    <reaction evidence="9">
        <text>an alpha-Kdo-(2-&gt;4)-alpha-Kdo-(2-&gt;6)-lipid IVA + a fatty acyl-[ACP] = an alpha-Kdo-(2-&gt;4)-alpha-Kdo-(2-&gt;6)-(acyl)-lipid IVA + holo-[ACP]</text>
        <dbReference type="Rhea" id="RHEA:69396"/>
        <dbReference type="Rhea" id="RHEA-COMP:9685"/>
        <dbReference type="Rhea" id="RHEA-COMP:14125"/>
        <dbReference type="ChEBI" id="CHEBI:64479"/>
        <dbReference type="ChEBI" id="CHEBI:138651"/>
        <dbReference type="ChEBI" id="CHEBI:176429"/>
        <dbReference type="ChEBI" id="CHEBI:176430"/>
        <dbReference type="EC" id="2.3.1.241"/>
    </reaction>
</comment>
<dbReference type="PANTHER" id="PTHR30606:SF9">
    <property type="entry name" value="LIPID A BIOSYNTHESIS LAUROYLTRANSFERASE"/>
    <property type="match status" value="1"/>
</dbReference>
<comment type="caution">
    <text evidence="10">The sequence shown here is derived from an EMBL/GenBank/DDBJ whole genome shotgun (WGS) entry which is preliminary data.</text>
</comment>